<feature type="domain" description="DUF5979" evidence="4">
    <location>
        <begin position="2326"/>
        <end position="2444"/>
    </location>
</feature>
<reference evidence="5 6" key="1">
    <citation type="submission" date="2019-02" db="EMBL/GenBank/DDBJ databases">
        <authorList>
            <person name="Sun L."/>
            <person name="Pan D."/>
            <person name="Wu X."/>
        </authorList>
    </citation>
    <scope>NUCLEOTIDE SEQUENCE [LARGE SCALE GENOMIC DNA]</scope>
    <source>
        <strain evidence="5 6">JW-1</strain>
    </source>
</reference>
<feature type="compositionally biased region" description="Polar residues" evidence="1">
    <location>
        <begin position="508"/>
        <end position="523"/>
    </location>
</feature>
<dbReference type="Proteomes" id="UP000289260">
    <property type="component" value="Chromosome"/>
</dbReference>
<dbReference type="OrthoDB" id="3751233at2"/>
<feature type="region of interest" description="Disordered" evidence="1">
    <location>
        <begin position="1346"/>
        <end position="1387"/>
    </location>
</feature>
<gene>
    <name evidence="5" type="ORF">EVS81_08840</name>
</gene>
<keyword evidence="6" id="KW-1185">Reference proteome</keyword>
<feature type="domain" description="DUF5979" evidence="4">
    <location>
        <begin position="2108"/>
        <end position="2209"/>
    </location>
</feature>
<protein>
    <recommendedName>
        <fullName evidence="4">DUF5979 domain-containing protein</fullName>
    </recommendedName>
</protein>
<dbReference type="RefSeq" id="WP_130110064.1">
    <property type="nucleotide sequence ID" value="NZ_CP035806.1"/>
</dbReference>
<proteinExistence type="predicted"/>
<keyword evidence="2" id="KW-0812">Transmembrane</keyword>
<feature type="domain" description="DUF5979" evidence="4">
    <location>
        <begin position="2556"/>
        <end position="2670"/>
    </location>
</feature>
<name>A0A4V0Z1M5_9MICO</name>
<feature type="domain" description="DUF5979" evidence="4">
    <location>
        <begin position="2676"/>
        <end position="2778"/>
    </location>
</feature>
<feature type="signal peptide" evidence="3">
    <location>
        <begin position="1"/>
        <end position="27"/>
    </location>
</feature>
<feature type="compositionally biased region" description="Low complexity" evidence="1">
    <location>
        <begin position="1362"/>
        <end position="1377"/>
    </location>
</feature>
<feature type="domain" description="DUF5979" evidence="4">
    <location>
        <begin position="2784"/>
        <end position="2875"/>
    </location>
</feature>
<evidence type="ECO:0000259" key="4">
    <source>
        <dbReference type="Pfam" id="PF19407"/>
    </source>
</evidence>
<feature type="domain" description="DUF5979" evidence="4">
    <location>
        <begin position="1852"/>
        <end position="1979"/>
    </location>
</feature>
<keyword evidence="2" id="KW-1133">Transmembrane helix</keyword>
<feature type="region of interest" description="Disordered" evidence="1">
    <location>
        <begin position="502"/>
        <end position="538"/>
    </location>
</feature>
<feature type="chain" id="PRO_5039234403" description="DUF5979 domain-containing protein" evidence="3">
    <location>
        <begin position="28"/>
        <end position="2930"/>
    </location>
</feature>
<dbReference type="Pfam" id="PF19407">
    <property type="entry name" value="DUF5979"/>
    <property type="match status" value="9"/>
</dbReference>
<evidence type="ECO:0000256" key="3">
    <source>
        <dbReference type="SAM" id="SignalP"/>
    </source>
</evidence>
<dbReference type="Gene3D" id="2.60.40.1140">
    <property type="entry name" value="Collagen-binding surface protein Cna, B-type domain"/>
    <property type="match status" value="1"/>
</dbReference>
<dbReference type="EMBL" id="CP035806">
    <property type="protein sequence ID" value="QBE48929.1"/>
    <property type="molecule type" value="Genomic_DNA"/>
</dbReference>
<dbReference type="KEGG" id="ltr:EVS81_08840"/>
<feature type="region of interest" description="Disordered" evidence="1">
    <location>
        <begin position="713"/>
        <end position="739"/>
    </location>
</feature>
<evidence type="ECO:0000313" key="5">
    <source>
        <dbReference type="EMBL" id="QBE48929.1"/>
    </source>
</evidence>
<keyword evidence="3" id="KW-0732">Signal</keyword>
<organism evidence="5 6">
    <name type="scientific">Leucobacter triazinivorans</name>
    <dbReference type="NCBI Taxonomy" id="1784719"/>
    <lineage>
        <taxon>Bacteria</taxon>
        <taxon>Bacillati</taxon>
        <taxon>Actinomycetota</taxon>
        <taxon>Actinomycetes</taxon>
        <taxon>Micrococcales</taxon>
        <taxon>Microbacteriaceae</taxon>
        <taxon>Leucobacter</taxon>
    </lineage>
</organism>
<dbReference type="InterPro" id="IPR046022">
    <property type="entry name" value="DUF5979"/>
</dbReference>
<feature type="transmembrane region" description="Helical" evidence="2">
    <location>
        <begin position="2903"/>
        <end position="2924"/>
    </location>
</feature>
<evidence type="ECO:0000313" key="6">
    <source>
        <dbReference type="Proteomes" id="UP000289260"/>
    </source>
</evidence>
<feature type="region of interest" description="Disordered" evidence="1">
    <location>
        <begin position="890"/>
        <end position="910"/>
    </location>
</feature>
<feature type="domain" description="DUF5979" evidence="4">
    <location>
        <begin position="2449"/>
        <end position="2551"/>
    </location>
</feature>
<accession>A0A4V0Z1M5</accession>
<feature type="domain" description="DUF5979" evidence="4">
    <location>
        <begin position="1983"/>
        <end position="2104"/>
    </location>
</feature>
<evidence type="ECO:0000256" key="1">
    <source>
        <dbReference type="SAM" id="MobiDB-lite"/>
    </source>
</evidence>
<keyword evidence="2" id="KW-0472">Membrane</keyword>
<sequence>MSIVRRTLAGAVALAVALGFAVTTAPAAVAAEDDAVFLLTKAVNPNTSPYEPGEQLSYTIELTCNSNLVDTCVNAQLVDTLPAPLVFDPAVADPVVVSGGGTSSVAVDGTSFTVDFTSVGEAGTGQPAGQKATVTVFVQVPTDISADYNDVDIVNTVNAAADNALPESAAATITLNVPEVLDSTVTKSVDDHQDGTPIPALPDQPVDYAIGGGNASNRSVDAIVVQDPADGVASPFDEYLDFTGITSITPPAGADQVEIEWLDADGVWHVAYPTGPIPADPSGIPDVDPLSQVKGLRFTFTSSTGDQLPPSGDQPARIGVSAATNDAVLEIPAEEAVEVPNTASSNIVVHDTASEPKTADGNAVISNTGPTVEVTKEFADPNLLAGEQTTATIIAVNGFRPVTSMVIQEPSPGAPDLAAQGLEFEGFADGIEWPPNASDAEITYVYADGSTETLSTSEPNTLPGPTAQDESEVVGFTVEFTGPIVQNARAVVPFTVTAEPLEDGEDAVSTNETTSTVTDQTGKSGDDEDSADVTRQPGRVSTVVTKNIARDELWAVPGSSTDVSFDAKVNDEGENASTIGADELIVSDPAAPQPGDPISPFWNTFDLSRVVVGVPANADLQVNYWDGDSWEPLPGGQLDGEGTLVLSVPSGTAPVTREQIQGIQFVFTPKDGEQLPPGFHVVPSITVETRDEFRDGSGSVADAAEAENPLEVANTAGSEVVNPDDVTPEDNTATDTDDIDLLPIDGGDGPDLFEKHWLVDPEEPLFAFSGDQRTARISWSTEGLPFDTVAITDDAAAAPGFDDAAIAGSAFDAWNLAEIAAIDETTDPAMRYDRVSRVELFSFDSVAGSGAWVDVTDAACPTADACDGAFPGYALSSEERESTRAVRLTYAEGSDRGSGEGPAPGTGVAPSYDHDRALDLVFELRDFTRSDGGPVTGTLHSETFNSGQPGVVINTAEIIGDGPAPIDQTDSDPITILDSTVNTSVTKTFDQDALPIPPAGTAAESYPLATATITARNETEASVQTLRITDPAPGSATDVYEFLNLFGIESISIPAEATESTVVLTREGGDADAPISVADALALEPGDLADVTGVEVVHTDPDGVSIETTESSSVVLTYQLRQLQRGSGEPVTTADFATNVAGSEVTRPGDDPELDTAGSTATDTLGFADATYGVVAQKDIQTPPTSADGDDRVENEPREGYTVTLTGQPTGNVRTTVLTITDDEPTFWNAFDFASFPTMTLPENLHQVRVSALTGVDWGLDAGTDAPVYTCEGAEDLADCWETGEWQEAASDGTVVPSLPAGVDPSEVRGIRFEIRVDDEASNWERPSNPVVTVAFTADQRETLHIGPEGESESVPVPSTRPGQPTAPGEPEPGTTTDVVDVHGDGAWEGQAGSLWEADDDASDTTRLLHLRNAISVEKVPGNGEGGSASQQFPPASRIPYTMTITNTGDWPITGLELEDEVASDAEGSLLVPVPGVDPTFGFALEAGDGTELDASGFSGELDVETGEVTITVPDGFVFEPGDVLTITAALQFRDGVPPGTPVGNTITATSDRTFDECDSTSFAVANPAQSDVDACAANTTVNPLAAAPISLQKAVKGTDAGVPGAPEDDPNRDDLGVLNTADPDSAEACATPNAGDGFYRNTCVPITRPGGTETWRVTFTNLGNVPARAIAGIDVLPAIGDTGVTVGTSRGSEWAPVFVGNVQPGGTATNAVSTLFYLTTTPALACNAADIEYSALGTAIPVDDPCFSDVSSRVWIPFTNDTPLEELAQAKAIKTVVEWPEGEGLAPGSEGSITFDTVTPLQLPEAPESELPIAWNAIAAGSRADFDDQAIYQGPVEPVRSGVAVPTGEIELVKQVETDPDPWPAALPDDYDFEVQCTSGGDGVVLVDADGATAATVSVPADGTPVPYGAGTNLPLYADCTVQEVPSQGAAVSYDPAGADGRSGEVTARRDLSGMPDVHHGAPDDEALERITATNAYELGGFSITKTVVNEPGAVDQDGRPIEFDPEFGFTASCLFLDEETLAEDDRSFTLQDGETRVFDDVPVGAECAIEEVDVAGATGTGIVVSENGEQAQSVDGTTAEFTVLPDDEDAHATVVSVTNRYTVGSIEITKDVTGAGVADWASAEFEVRLVCTWDQADPDDQTVYDATRTIVADETWRVDDLPTGAACTVTEPESGGATEVTVEPNPVTIGIDGTEGSPVTVAVVNDYRVGGFEVAKTVSGSGGGFSEGVEFTFEYVCSLDGVPLDPALGGSGTLTIMGDGTAGPLVSDPVTGLPVGSECVVTETGAGGADAVPEPVTVVIPDEEDGVAQMVTAELENRFTAGTISITKTVDGEASLDPDYADLIADATYTVHVTCSMSETGAPLFDGDVEVTGGETVEILDPVSGDPLLLPGGAHCWGEETDAAGATSASVDFDSFDNAAIVEASDDELPQPIEITATNTFDLGELIVAKELSGDAASYADDTTFEILVTCELDRGAGNEPIVSYDAEPVELHGGEAEVLTGIPLGSSCSAEEPDGQGAWSIDISATADDPVIVDGGDDDITITVTNVFPDAGFSVTKAVTTDAVDQDGGAITTRLAFGFSAVCTFEDETVLDMRFLLRDGATREFSGLPAGADCTVEEFAARGAETSLVLTQNGEEDDLGDTNSADFVLQPDVDDQAVTAVTVSNFYPVGSIEIVKSVTGSGADAWAGTFGDFEVRLVCTLPEAAPSTVYDGTHVLTRDAPGDVWLVENLPTGAECAVTETDDGGATESTVTPGTILVGDARTEDPVRVDIVNDFRTGALDVLKQVAGPGAEEFGGGPFVFGVLCTYEGQTVVEQELVVETDGGEGPFRSDTITGIPVGTECTVTETDAAGADAAPAPVTVTIPDQEDGVETIVSAAFLNVFSLPSHDPSLSGTGAHGRWAMIGGAATLLLAGAAAITIALGRRRRR</sequence>
<evidence type="ECO:0000256" key="2">
    <source>
        <dbReference type="SAM" id="Phobius"/>
    </source>
</evidence>
<feature type="domain" description="DUF5979" evidence="4">
    <location>
        <begin position="2214"/>
        <end position="2319"/>
    </location>
</feature>
<dbReference type="Gene3D" id="2.60.40.740">
    <property type="match status" value="1"/>
</dbReference>